<reference evidence="2 3" key="1">
    <citation type="submission" date="2020-07" db="EMBL/GenBank/DDBJ databases">
        <title>Sequencing the genomes of 1000 actinobacteria strains.</title>
        <authorList>
            <person name="Klenk H.-P."/>
        </authorList>
    </citation>
    <scope>NUCLEOTIDE SEQUENCE [LARGE SCALE GENOMIC DNA]</scope>
    <source>
        <strain evidence="2 3">DSM 22083</strain>
    </source>
</reference>
<protein>
    <submittedName>
        <fullName evidence="2">Very-short-patch-repair endonuclease</fullName>
    </submittedName>
</protein>
<dbReference type="Pfam" id="PF04480">
    <property type="entry name" value="DUF559"/>
    <property type="match status" value="1"/>
</dbReference>
<organism evidence="2 3">
    <name type="scientific">Microlunatus parietis</name>
    <dbReference type="NCBI Taxonomy" id="682979"/>
    <lineage>
        <taxon>Bacteria</taxon>
        <taxon>Bacillati</taxon>
        <taxon>Actinomycetota</taxon>
        <taxon>Actinomycetes</taxon>
        <taxon>Propionibacteriales</taxon>
        <taxon>Propionibacteriaceae</taxon>
        <taxon>Microlunatus</taxon>
    </lineage>
</organism>
<keyword evidence="2" id="KW-0540">Nuclease</keyword>
<dbReference type="RefSeq" id="WP_179748035.1">
    <property type="nucleotide sequence ID" value="NZ_JACCBU010000001.1"/>
</dbReference>
<dbReference type="SUPFAM" id="SSF52980">
    <property type="entry name" value="Restriction endonuclease-like"/>
    <property type="match status" value="1"/>
</dbReference>
<feature type="domain" description="DUF559" evidence="1">
    <location>
        <begin position="41"/>
        <end position="141"/>
    </location>
</feature>
<name>A0A7Y9I3F9_9ACTN</name>
<dbReference type="EMBL" id="JACCBU010000001">
    <property type="protein sequence ID" value="NYE69291.1"/>
    <property type="molecule type" value="Genomic_DNA"/>
</dbReference>
<evidence type="ECO:0000313" key="3">
    <source>
        <dbReference type="Proteomes" id="UP000569914"/>
    </source>
</evidence>
<dbReference type="InterPro" id="IPR007569">
    <property type="entry name" value="DUF559"/>
</dbReference>
<dbReference type="Proteomes" id="UP000569914">
    <property type="component" value="Unassembled WGS sequence"/>
</dbReference>
<dbReference type="AlphaFoldDB" id="A0A7Y9I3F9"/>
<sequence>MLRSETVTVDQLWQMLSLTPKRNGNGLRRAALLESRNAPWSEAERLLHRILREAGFRGWAGNVEVACAGHRYPVDVVFERARLIIEVDGYAYHRAENRDQFQRDRRKWTELAAAGWTVLHLTWDHLVFDPGWVVDRVRRVLGS</sequence>
<keyword evidence="2" id="KW-0255">Endonuclease</keyword>
<dbReference type="Gene3D" id="3.40.960.10">
    <property type="entry name" value="VSR Endonuclease"/>
    <property type="match status" value="1"/>
</dbReference>
<accession>A0A7Y9I3F9</accession>
<keyword evidence="3" id="KW-1185">Reference proteome</keyword>
<comment type="caution">
    <text evidence="2">The sequence shown here is derived from an EMBL/GenBank/DDBJ whole genome shotgun (WGS) entry which is preliminary data.</text>
</comment>
<evidence type="ECO:0000313" key="2">
    <source>
        <dbReference type="EMBL" id="NYE69291.1"/>
    </source>
</evidence>
<evidence type="ECO:0000259" key="1">
    <source>
        <dbReference type="Pfam" id="PF04480"/>
    </source>
</evidence>
<dbReference type="GO" id="GO:0004519">
    <property type="term" value="F:endonuclease activity"/>
    <property type="evidence" value="ECO:0007669"/>
    <property type="project" value="UniProtKB-KW"/>
</dbReference>
<gene>
    <name evidence="2" type="ORF">BKA15_000620</name>
</gene>
<dbReference type="InterPro" id="IPR011335">
    <property type="entry name" value="Restrct_endonuc-II-like"/>
</dbReference>
<proteinExistence type="predicted"/>
<keyword evidence="2" id="KW-0378">Hydrolase</keyword>